<keyword evidence="2 4" id="KW-0371">Homeobox</keyword>
<accession>A0A9Q8LHW3</accession>
<dbReference type="GO" id="GO:0006355">
    <property type="term" value="P:regulation of DNA-templated transcription"/>
    <property type="evidence" value="ECO:0007669"/>
    <property type="project" value="InterPro"/>
</dbReference>
<dbReference type="InterPro" id="IPR001356">
    <property type="entry name" value="HD"/>
</dbReference>
<evidence type="ECO:0000256" key="2">
    <source>
        <dbReference type="ARBA" id="ARBA00023155"/>
    </source>
</evidence>
<dbReference type="AlphaFoldDB" id="A0A9Q8LHW3"/>
<evidence type="ECO:0000256" key="4">
    <source>
        <dbReference type="PROSITE-ProRule" id="PRU00108"/>
    </source>
</evidence>
<feature type="DNA-binding region" description="Homeobox" evidence="4">
    <location>
        <begin position="368"/>
        <end position="430"/>
    </location>
</feature>
<protein>
    <submittedName>
        <fullName evidence="7">Homeobox protein meis3-A</fullName>
    </submittedName>
</protein>
<evidence type="ECO:0000256" key="3">
    <source>
        <dbReference type="ARBA" id="ARBA00023242"/>
    </source>
</evidence>
<dbReference type="PROSITE" id="PS50071">
    <property type="entry name" value="HOMEOBOX_2"/>
    <property type="match status" value="1"/>
</dbReference>
<keyword evidence="8" id="KW-1185">Reference proteome</keyword>
<dbReference type="RefSeq" id="XP_047762069.1">
    <property type="nucleotide sequence ID" value="XM_047904627.1"/>
</dbReference>
<feature type="compositionally biased region" description="Basic and acidic residues" evidence="5">
    <location>
        <begin position="44"/>
        <end position="60"/>
    </location>
</feature>
<feature type="region of interest" description="Disordered" evidence="5">
    <location>
        <begin position="215"/>
        <end position="270"/>
    </location>
</feature>
<dbReference type="OMA" id="NSTHVRR"/>
<keyword evidence="1 4" id="KW-0238">DNA-binding</keyword>
<feature type="region of interest" description="Disordered" evidence="5">
    <location>
        <begin position="1"/>
        <end position="193"/>
    </location>
</feature>
<feature type="domain" description="Homeobox" evidence="6">
    <location>
        <begin position="366"/>
        <end position="429"/>
    </location>
</feature>
<evidence type="ECO:0000313" key="8">
    <source>
        <dbReference type="Proteomes" id="UP000756132"/>
    </source>
</evidence>
<proteinExistence type="predicted"/>
<feature type="compositionally biased region" description="Polar residues" evidence="5">
    <location>
        <begin position="29"/>
        <end position="42"/>
    </location>
</feature>
<name>A0A9Q8LHW3_PASFU</name>
<dbReference type="CDD" id="cd00086">
    <property type="entry name" value="homeodomain"/>
    <property type="match status" value="1"/>
</dbReference>
<reference evidence="7" key="1">
    <citation type="submission" date="2021-12" db="EMBL/GenBank/DDBJ databases">
        <authorList>
            <person name="Zaccaron A."/>
            <person name="Stergiopoulos I."/>
        </authorList>
    </citation>
    <scope>NUCLEOTIDE SEQUENCE</scope>
    <source>
        <strain evidence="7">Race5_Kim</strain>
    </source>
</reference>
<organism evidence="7 8">
    <name type="scientific">Passalora fulva</name>
    <name type="common">Tomato leaf mold</name>
    <name type="synonym">Cladosporium fulvum</name>
    <dbReference type="NCBI Taxonomy" id="5499"/>
    <lineage>
        <taxon>Eukaryota</taxon>
        <taxon>Fungi</taxon>
        <taxon>Dikarya</taxon>
        <taxon>Ascomycota</taxon>
        <taxon>Pezizomycotina</taxon>
        <taxon>Dothideomycetes</taxon>
        <taxon>Dothideomycetidae</taxon>
        <taxon>Mycosphaerellales</taxon>
        <taxon>Mycosphaerellaceae</taxon>
        <taxon>Fulvia</taxon>
    </lineage>
</organism>
<evidence type="ECO:0000313" key="7">
    <source>
        <dbReference type="EMBL" id="UJO17703.1"/>
    </source>
</evidence>
<dbReference type="EMBL" id="CP090167">
    <property type="protein sequence ID" value="UJO17703.1"/>
    <property type="molecule type" value="Genomic_DNA"/>
</dbReference>
<dbReference type="KEGG" id="ffu:CLAFUR5_05479"/>
<dbReference type="InterPro" id="IPR050224">
    <property type="entry name" value="TALE_homeobox"/>
</dbReference>
<feature type="compositionally biased region" description="Basic and acidic residues" evidence="5">
    <location>
        <begin position="7"/>
        <end position="20"/>
    </location>
</feature>
<feature type="compositionally biased region" description="Polar residues" evidence="5">
    <location>
        <begin position="220"/>
        <end position="250"/>
    </location>
</feature>
<dbReference type="GeneID" id="71985357"/>
<dbReference type="SMART" id="SM00389">
    <property type="entry name" value="HOX"/>
    <property type="match status" value="1"/>
</dbReference>
<dbReference type="Gene3D" id="1.10.10.60">
    <property type="entry name" value="Homeodomain-like"/>
    <property type="match status" value="1"/>
</dbReference>
<dbReference type="GO" id="GO:0003677">
    <property type="term" value="F:DNA binding"/>
    <property type="evidence" value="ECO:0007669"/>
    <property type="project" value="UniProtKB-UniRule"/>
</dbReference>
<evidence type="ECO:0000256" key="5">
    <source>
        <dbReference type="SAM" id="MobiDB-lite"/>
    </source>
</evidence>
<dbReference type="SUPFAM" id="SSF46689">
    <property type="entry name" value="Homeodomain-like"/>
    <property type="match status" value="1"/>
</dbReference>
<sequence length="442" mass="49894">MESLTLDDGRPYARRPEHYRLKDRRNRSSRLPTPEDSQSSNEGLDGRSPPETEPPVRDLNMRSLPVERYAAYGMSSGANHDRRDSRNTGAPYSPPYRSSESQKPSLPPLKTVLGTSISSPPRTPSPHDMSMQLCAREPSYTASTYKPPSLYPNKKQRTEPFPTLQYGRPDTARPTFAPSAVLEPRTNGSSMRPSLQFPALAASVDSLEVRRNSVMASPPWDTQQPPKHGTRSTNDNPANHYQTPEQTPTSAILEPSFPRPNGYQGSATDPFAREMRDSFGQSDDRAYSRRPSVGAYAAYPGRPYEHNDPRIPPFARDPRYAGHMREPYGEHRDYARSSRVEGAFGQAPYPGQGTAFFMPSHYEYQHGKARKRSNLPKQSTEIMKTWFDQNITNPYPSEEQKAVFSNATGISMTQVSNWFINHRRRCPELRDRRERGRGGSEA</sequence>
<dbReference type="Pfam" id="PF05920">
    <property type="entry name" value="Homeobox_KN"/>
    <property type="match status" value="1"/>
</dbReference>
<evidence type="ECO:0000256" key="1">
    <source>
        <dbReference type="ARBA" id="ARBA00023125"/>
    </source>
</evidence>
<keyword evidence="3 4" id="KW-0539">Nucleus</keyword>
<dbReference type="OrthoDB" id="10056939at2759"/>
<dbReference type="InterPro" id="IPR008422">
    <property type="entry name" value="KN_HD"/>
</dbReference>
<comment type="subcellular location">
    <subcellularLocation>
        <location evidence="4">Nucleus</location>
    </subcellularLocation>
</comment>
<dbReference type="PANTHER" id="PTHR11850">
    <property type="entry name" value="HOMEOBOX PROTEIN TRANSCRIPTION FACTORS"/>
    <property type="match status" value="1"/>
</dbReference>
<reference evidence="7" key="2">
    <citation type="journal article" date="2022" name="Microb. Genom.">
        <title>A chromosome-scale genome assembly of the tomato pathogen Cladosporium fulvum reveals a compartmentalized genome architecture and the presence of a dispensable chromosome.</title>
        <authorList>
            <person name="Zaccaron A.Z."/>
            <person name="Chen L.H."/>
            <person name="Samaras A."/>
            <person name="Stergiopoulos I."/>
        </authorList>
    </citation>
    <scope>NUCLEOTIDE SEQUENCE</scope>
    <source>
        <strain evidence="7">Race5_Kim</strain>
    </source>
</reference>
<dbReference type="InterPro" id="IPR009057">
    <property type="entry name" value="Homeodomain-like_sf"/>
</dbReference>
<dbReference type="GO" id="GO:0005634">
    <property type="term" value="C:nucleus"/>
    <property type="evidence" value="ECO:0007669"/>
    <property type="project" value="UniProtKB-SubCell"/>
</dbReference>
<evidence type="ECO:0000259" key="6">
    <source>
        <dbReference type="PROSITE" id="PS50071"/>
    </source>
</evidence>
<dbReference type="Proteomes" id="UP000756132">
    <property type="component" value="Chromosome 5"/>
</dbReference>
<gene>
    <name evidence="7" type="ORF">CLAFUR5_05479</name>
</gene>